<gene>
    <name evidence="1" type="ORF">DRF62_04300</name>
</gene>
<accession>A0A3D9BRZ6</accession>
<protein>
    <submittedName>
        <fullName evidence="1">Uncharacterized protein</fullName>
    </submittedName>
</protein>
<evidence type="ECO:0000313" key="2">
    <source>
        <dbReference type="Proteomes" id="UP000256512"/>
    </source>
</evidence>
<comment type="caution">
    <text evidence="1">The sequence shown here is derived from an EMBL/GenBank/DDBJ whole genome shotgun (WGS) entry which is preliminary data.</text>
</comment>
<dbReference type="Proteomes" id="UP000256512">
    <property type="component" value="Unassembled WGS sequence"/>
</dbReference>
<organism evidence="1 2">
    <name type="scientific">Chryseobacterium piscium</name>
    <dbReference type="NCBI Taxonomy" id="333702"/>
    <lineage>
        <taxon>Bacteria</taxon>
        <taxon>Pseudomonadati</taxon>
        <taxon>Bacteroidota</taxon>
        <taxon>Flavobacteriia</taxon>
        <taxon>Flavobacteriales</taxon>
        <taxon>Weeksellaceae</taxon>
        <taxon>Chryseobacterium group</taxon>
        <taxon>Chryseobacterium</taxon>
    </lineage>
</organism>
<sequence>MLNYKTIIYTYSFNNYSIILQFSPIKNSDYYSIFLISNYVKSDKKLLFNSVIELTKYLRKIISVEDYECILLEQNNPHFG</sequence>
<proteinExistence type="predicted"/>
<name>A0A3D9BRZ6_9FLAO</name>
<reference evidence="1 2" key="1">
    <citation type="journal article" date="2006" name="Int. J. Syst. Evol. Microbiol.">
        <title>Chryseobacterium piscium sp. nov., isolated from fish of the South Atlantic Ocean off South Africa.</title>
        <authorList>
            <person name="de Beer H."/>
            <person name="Hugo C.J."/>
            <person name="Jooste P.J."/>
            <person name="Vancanneyt M."/>
            <person name="Coenye T."/>
            <person name="Vandamme P."/>
        </authorList>
    </citation>
    <scope>NUCLEOTIDE SEQUENCE [LARGE SCALE GENOMIC DNA]</scope>
    <source>
        <strain evidence="1 2">CCUG 51923</strain>
    </source>
</reference>
<dbReference type="AlphaFoldDB" id="A0A3D9BRZ6"/>
<evidence type="ECO:0000313" key="1">
    <source>
        <dbReference type="EMBL" id="REC56293.1"/>
    </source>
</evidence>
<keyword evidence="2" id="KW-1185">Reference proteome</keyword>
<dbReference type="EMBL" id="QNVS01000007">
    <property type="protein sequence ID" value="REC56293.1"/>
    <property type="molecule type" value="Genomic_DNA"/>
</dbReference>